<gene>
    <name evidence="2" type="ORF">COV59_05490</name>
</gene>
<dbReference type="Proteomes" id="UP000229600">
    <property type="component" value="Unassembled WGS sequence"/>
</dbReference>
<organism evidence="2 3">
    <name type="scientific">Candidatus Magasanikbacteria bacterium CG11_big_fil_rev_8_21_14_0_20_39_34</name>
    <dbReference type="NCBI Taxonomy" id="1974653"/>
    <lineage>
        <taxon>Bacteria</taxon>
        <taxon>Candidatus Magasanikiibacteriota</taxon>
    </lineage>
</organism>
<keyword evidence="1" id="KW-1133">Transmembrane helix</keyword>
<feature type="transmembrane region" description="Helical" evidence="1">
    <location>
        <begin position="31"/>
        <end position="50"/>
    </location>
</feature>
<protein>
    <submittedName>
        <fullName evidence="2">Uncharacterized protein</fullName>
    </submittedName>
</protein>
<evidence type="ECO:0000313" key="3">
    <source>
        <dbReference type="Proteomes" id="UP000229600"/>
    </source>
</evidence>
<accession>A0A2H0N3Y4</accession>
<reference evidence="2 3" key="1">
    <citation type="submission" date="2017-09" db="EMBL/GenBank/DDBJ databases">
        <title>Depth-based differentiation of microbial function through sediment-hosted aquifers and enrichment of novel symbionts in the deep terrestrial subsurface.</title>
        <authorList>
            <person name="Probst A.J."/>
            <person name="Ladd B."/>
            <person name="Jarett J.K."/>
            <person name="Geller-Mcgrath D.E."/>
            <person name="Sieber C.M."/>
            <person name="Emerson J.B."/>
            <person name="Anantharaman K."/>
            <person name="Thomas B.C."/>
            <person name="Malmstrom R."/>
            <person name="Stieglmeier M."/>
            <person name="Klingl A."/>
            <person name="Woyke T."/>
            <person name="Ryan C.M."/>
            <person name="Banfield J.F."/>
        </authorList>
    </citation>
    <scope>NUCLEOTIDE SEQUENCE [LARGE SCALE GENOMIC DNA]</scope>
    <source>
        <strain evidence="2">CG11_big_fil_rev_8_21_14_0_20_39_34</strain>
    </source>
</reference>
<proteinExistence type="predicted"/>
<evidence type="ECO:0000256" key="1">
    <source>
        <dbReference type="SAM" id="Phobius"/>
    </source>
</evidence>
<keyword evidence="1" id="KW-0472">Membrane</keyword>
<keyword evidence="1" id="KW-0812">Transmembrane</keyword>
<dbReference type="EMBL" id="PCWN01000011">
    <property type="protein sequence ID" value="PIR03612.1"/>
    <property type="molecule type" value="Genomic_DNA"/>
</dbReference>
<feature type="transmembrane region" description="Helical" evidence="1">
    <location>
        <begin position="70"/>
        <end position="96"/>
    </location>
</feature>
<evidence type="ECO:0000313" key="2">
    <source>
        <dbReference type="EMBL" id="PIR03612.1"/>
    </source>
</evidence>
<feature type="transmembrane region" description="Helical" evidence="1">
    <location>
        <begin position="108"/>
        <end position="129"/>
    </location>
</feature>
<sequence length="258" mass="30013">MKNNLGQKILECIEEKHITPKPKWNFVLKDSFIWGFALLSLIIGAMAFAVTLHTLLNQNWELHTEFDKNLFQFILISLPYFWILFLFIFITSAYYNFVHTKNGYRYRLGVIVTSSVLVSILVGTGLYALGIAEYTDETFAQNSALYRKHANPTHHMWEQPEHGHLSGRILHIENPIRFVIEDPQERIWTIHLVSTTPETTLLFFSEGKKIKALGHEINSGEFEAKTILPSRHKWQIRIVKFEQTFLKDHPPISSMDTK</sequence>
<name>A0A2H0N3Y4_9BACT</name>
<dbReference type="AlphaFoldDB" id="A0A2H0N3Y4"/>
<comment type="caution">
    <text evidence="2">The sequence shown here is derived from an EMBL/GenBank/DDBJ whole genome shotgun (WGS) entry which is preliminary data.</text>
</comment>